<evidence type="ECO:0000256" key="1">
    <source>
        <dbReference type="SAM" id="SignalP"/>
    </source>
</evidence>
<dbReference type="AlphaFoldDB" id="A0A427Y8Q6"/>
<dbReference type="EMBL" id="RSCD01000017">
    <property type="protein sequence ID" value="RSH87394.1"/>
    <property type="molecule type" value="Genomic_DNA"/>
</dbReference>
<name>A0A427Y8Q6_9TREE</name>
<evidence type="ECO:0000313" key="2">
    <source>
        <dbReference type="EMBL" id="RSH87394.1"/>
    </source>
</evidence>
<gene>
    <name evidence="2" type="ORF">EHS25_003304</name>
</gene>
<proteinExistence type="predicted"/>
<reference evidence="2 3" key="1">
    <citation type="submission" date="2018-11" db="EMBL/GenBank/DDBJ databases">
        <title>Genome sequence of Saitozyma podzolica DSM 27192.</title>
        <authorList>
            <person name="Aliyu H."/>
            <person name="Gorte O."/>
            <person name="Ochsenreither K."/>
        </authorList>
    </citation>
    <scope>NUCLEOTIDE SEQUENCE [LARGE SCALE GENOMIC DNA]</scope>
    <source>
        <strain evidence="2 3">DSM 27192</strain>
    </source>
</reference>
<sequence length="242" mass="25809">MRTSIFSFLILALSAAGVMSMDETPGRIDRRAQLSNSQRLARGLAPKAPVRLYDPSRARALVPRASGSPGPQTVYLAVTSNSTTKYAYVMSNGALGVGPAANASAFIVPDTGSPDLQSVQYQTTVEGQTVDEYVNMANDTEYSADGYYRLVGSDTNDNGSPQSAAPYESSIFNYTTVPGAVSLNYTNTAGNETALYAFVDDGGYLTVRTNGTADSNHTAVTSMQWITTLPPCRRSRLDPRAC</sequence>
<dbReference type="Proteomes" id="UP000279259">
    <property type="component" value="Unassembled WGS sequence"/>
</dbReference>
<keyword evidence="3" id="KW-1185">Reference proteome</keyword>
<dbReference type="OrthoDB" id="2596805at2759"/>
<protein>
    <submittedName>
        <fullName evidence="2">Uncharacterized protein</fullName>
    </submittedName>
</protein>
<evidence type="ECO:0000313" key="3">
    <source>
        <dbReference type="Proteomes" id="UP000279259"/>
    </source>
</evidence>
<keyword evidence="1" id="KW-0732">Signal</keyword>
<organism evidence="2 3">
    <name type="scientific">Saitozyma podzolica</name>
    <dbReference type="NCBI Taxonomy" id="1890683"/>
    <lineage>
        <taxon>Eukaryota</taxon>
        <taxon>Fungi</taxon>
        <taxon>Dikarya</taxon>
        <taxon>Basidiomycota</taxon>
        <taxon>Agaricomycotina</taxon>
        <taxon>Tremellomycetes</taxon>
        <taxon>Tremellales</taxon>
        <taxon>Trimorphomycetaceae</taxon>
        <taxon>Saitozyma</taxon>
    </lineage>
</organism>
<comment type="caution">
    <text evidence="2">The sequence shown here is derived from an EMBL/GenBank/DDBJ whole genome shotgun (WGS) entry which is preliminary data.</text>
</comment>
<accession>A0A427Y8Q6</accession>
<feature type="signal peptide" evidence="1">
    <location>
        <begin position="1"/>
        <end position="20"/>
    </location>
</feature>
<feature type="chain" id="PRO_5019182574" evidence="1">
    <location>
        <begin position="21"/>
        <end position="242"/>
    </location>
</feature>